<dbReference type="PANTHER" id="PTHR43681:SF1">
    <property type="entry name" value="SARCALUMENIN"/>
    <property type="match status" value="1"/>
</dbReference>
<proteinExistence type="predicted"/>
<comment type="caution">
    <text evidence="1">The sequence shown here is derived from an EMBL/GenBank/DDBJ whole genome shotgun (WGS) entry which is preliminary data.</text>
</comment>
<dbReference type="InterPro" id="IPR051943">
    <property type="entry name" value="TRAFAC_Dynamin-like_GTPase"/>
</dbReference>
<dbReference type="EMBL" id="VEPZ02001271">
    <property type="protein sequence ID" value="KAE8683173.1"/>
    <property type="molecule type" value="Genomic_DNA"/>
</dbReference>
<dbReference type="GO" id="GO:0010027">
    <property type="term" value="P:thylakoid membrane organization"/>
    <property type="evidence" value="ECO:0007669"/>
    <property type="project" value="TreeGrafter"/>
</dbReference>
<organism evidence="1 2">
    <name type="scientific">Hibiscus syriacus</name>
    <name type="common">Rose of Sharon</name>
    <dbReference type="NCBI Taxonomy" id="106335"/>
    <lineage>
        <taxon>Eukaryota</taxon>
        <taxon>Viridiplantae</taxon>
        <taxon>Streptophyta</taxon>
        <taxon>Embryophyta</taxon>
        <taxon>Tracheophyta</taxon>
        <taxon>Spermatophyta</taxon>
        <taxon>Magnoliopsida</taxon>
        <taxon>eudicotyledons</taxon>
        <taxon>Gunneridae</taxon>
        <taxon>Pentapetalae</taxon>
        <taxon>rosids</taxon>
        <taxon>malvids</taxon>
        <taxon>Malvales</taxon>
        <taxon>Malvaceae</taxon>
        <taxon>Malvoideae</taxon>
        <taxon>Hibiscus</taxon>
    </lineage>
</organism>
<dbReference type="GO" id="GO:0031969">
    <property type="term" value="C:chloroplast membrane"/>
    <property type="evidence" value="ECO:0007669"/>
    <property type="project" value="TreeGrafter"/>
</dbReference>
<protein>
    <submittedName>
        <fullName evidence="1">Uncharacterized protein</fullName>
    </submittedName>
</protein>
<evidence type="ECO:0000313" key="2">
    <source>
        <dbReference type="Proteomes" id="UP000436088"/>
    </source>
</evidence>
<sequence>MIDATKSRILEIVESTLPLSNLDIVASVLLKGVSSTSSLPATSRVQNDILGPVLTDARNLLGDYAAWLQSNNARERNIYKESFEKRWPSVTFSDKHYALETNKLLRKIDRFSLRVIENFSANAASKLFECEICGAFLGTFGGLGAASFSSSLLTSILPTTLEERVVEFALNSPRLRSLTSKLKEVRMTWSLFDTTCWAQNLEKAYFTMIIEGMIGYVHLPTIILKPKENMNQMLKA</sequence>
<evidence type="ECO:0000313" key="1">
    <source>
        <dbReference type="EMBL" id="KAE8683173.1"/>
    </source>
</evidence>
<reference evidence="1" key="1">
    <citation type="submission" date="2019-09" db="EMBL/GenBank/DDBJ databases">
        <title>Draft genome information of white flower Hibiscus syriacus.</title>
        <authorList>
            <person name="Kim Y.-M."/>
        </authorList>
    </citation>
    <scope>NUCLEOTIDE SEQUENCE [LARGE SCALE GENOMIC DNA]</scope>
    <source>
        <strain evidence="1">YM2019G1</strain>
    </source>
</reference>
<name>A0A6A2YUX1_HIBSY</name>
<keyword evidence="2" id="KW-1185">Reference proteome</keyword>
<accession>A0A6A2YUX1</accession>
<dbReference type="Proteomes" id="UP000436088">
    <property type="component" value="Unassembled WGS sequence"/>
</dbReference>
<dbReference type="PANTHER" id="PTHR43681">
    <property type="entry name" value="TRANSMEMBRANE GTPASE FZO"/>
    <property type="match status" value="1"/>
</dbReference>
<dbReference type="AlphaFoldDB" id="A0A6A2YUX1"/>
<gene>
    <name evidence="1" type="ORF">F3Y22_tig00111213pilonHSYRG00346</name>
</gene>